<dbReference type="EMBL" id="JACXAH010000002">
    <property type="protein sequence ID" value="MBD1370965.1"/>
    <property type="molecule type" value="Genomic_DNA"/>
</dbReference>
<evidence type="ECO:0000313" key="3">
    <source>
        <dbReference type="Proteomes" id="UP000661691"/>
    </source>
</evidence>
<sequence>MYSKPPWQGYQPFVSDYGYANFQYPSMMPYYPTNYGYGIQPPYGSYSGFGQQPHYGQGNMPYYHGQGNMPYYPQQMGAPFIQEGQPCGRCGEPTQMTSSPSIMPPNPIHTHQETEDFTQVWESPESPQSPWIRAYQQLEKKE</sequence>
<proteinExistence type="predicted"/>
<keyword evidence="3" id="KW-1185">Reference proteome</keyword>
<evidence type="ECO:0000313" key="2">
    <source>
        <dbReference type="EMBL" id="MBD1370965.1"/>
    </source>
</evidence>
<protein>
    <submittedName>
        <fullName evidence="2">Uncharacterized protein</fullName>
    </submittedName>
</protein>
<gene>
    <name evidence="2" type="ORF">IC620_01130</name>
</gene>
<dbReference type="Proteomes" id="UP000661691">
    <property type="component" value="Unassembled WGS sequence"/>
</dbReference>
<comment type="caution">
    <text evidence="2">The sequence shown here is derived from an EMBL/GenBank/DDBJ whole genome shotgun (WGS) entry which is preliminary data.</text>
</comment>
<feature type="region of interest" description="Disordered" evidence="1">
    <location>
        <begin position="83"/>
        <end position="142"/>
    </location>
</feature>
<evidence type="ECO:0000256" key="1">
    <source>
        <dbReference type="SAM" id="MobiDB-lite"/>
    </source>
</evidence>
<name>A0A926RSD0_9BACL</name>
<accession>A0A926RSD0</accession>
<reference evidence="2" key="1">
    <citation type="submission" date="2020-09" db="EMBL/GenBank/DDBJ databases">
        <title>A novel bacterium of genus Hazenella, isolated from South China Sea.</title>
        <authorList>
            <person name="Huang H."/>
            <person name="Mo K."/>
            <person name="Hu Y."/>
        </authorList>
    </citation>
    <scope>NUCLEOTIDE SEQUENCE</scope>
    <source>
        <strain evidence="2">IB182357</strain>
    </source>
</reference>
<dbReference type="AlphaFoldDB" id="A0A926RSD0"/>
<dbReference type="RefSeq" id="WP_191141311.1">
    <property type="nucleotide sequence ID" value="NZ_JACXAH010000002.1"/>
</dbReference>
<organism evidence="2 3">
    <name type="scientific">Polycladospora coralii</name>
    <dbReference type="NCBI Taxonomy" id="2771432"/>
    <lineage>
        <taxon>Bacteria</taxon>
        <taxon>Bacillati</taxon>
        <taxon>Bacillota</taxon>
        <taxon>Bacilli</taxon>
        <taxon>Bacillales</taxon>
        <taxon>Thermoactinomycetaceae</taxon>
        <taxon>Polycladospora</taxon>
    </lineage>
</organism>